<dbReference type="SMART" id="SM00198">
    <property type="entry name" value="SCP"/>
    <property type="match status" value="1"/>
</dbReference>
<dbReference type="EMBL" id="QAPG01000028">
    <property type="protein sequence ID" value="TDZ36900.1"/>
    <property type="molecule type" value="Genomic_DNA"/>
</dbReference>
<feature type="signal peptide" evidence="2">
    <location>
        <begin position="1"/>
        <end position="17"/>
    </location>
</feature>
<dbReference type="InterPro" id="IPR001283">
    <property type="entry name" value="CRISP-related"/>
</dbReference>
<dbReference type="PRINTS" id="PR00838">
    <property type="entry name" value="V5ALLERGEN"/>
</dbReference>
<gene>
    <name evidence="4" type="primary">PR1A</name>
    <name evidence="4" type="ORF">C8035_v006430</name>
</gene>
<dbReference type="Proteomes" id="UP000295083">
    <property type="component" value="Unassembled WGS sequence"/>
</dbReference>
<evidence type="ECO:0000259" key="3">
    <source>
        <dbReference type="SMART" id="SM00198"/>
    </source>
</evidence>
<keyword evidence="5" id="KW-1185">Reference proteome</keyword>
<name>A0A4R8QGB4_9PEZI</name>
<dbReference type="PRINTS" id="PR00837">
    <property type="entry name" value="V5TPXLIKE"/>
</dbReference>
<organism evidence="4 5">
    <name type="scientific">Colletotrichum spinosum</name>
    <dbReference type="NCBI Taxonomy" id="1347390"/>
    <lineage>
        <taxon>Eukaryota</taxon>
        <taxon>Fungi</taxon>
        <taxon>Dikarya</taxon>
        <taxon>Ascomycota</taxon>
        <taxon>Pezizomycotina</taxon>
        <taxon>Sordariomycetes</taxon>
        <taxon>Hypocreomycetidae</taxon>
        <taxon>Glomerellales</taxon>
        <taxon>Glomerellaceae</taxon>
        <taxon>Colletotrichum</taxon>
        <taxon>Colletotrichum orbiculare species complex</taxon>
    </lineage>
</organism>
<feature type="compositionally biased region" description="Low complexity" evidence="1">
    <location>
        <begin position="70"/>
        <end position="93"/>
    </location>
</feature>
<evidence type="ECO:0000313" key="4">
    <source>
        <dbReference type="EMBL" id="TDZ36900.1"/>
    </source>
</evidence>
<accession>A0A4R8QGB4</accession>
<feature type="domain" description="SCP" evidence="3">
    <location>
        <begin position="96"/>
        <end position="229"/>
    </location>
</feature>
<dbReference type="InterPro" id="IPR014044">
    <property type="entry name" value="CAP_dom"/>
</dbReference>
<sequence>MRFSAVVVAAMATNAAAWRGQGRPSGSYWGWGGYGGGYGGDYAVTSTITVPAAAATTPAVVPTPEPVAEAVKTTSAAPAATSAPSSSGSGSSGLDADQQKALDAHNAARAEVGVPDLVWDDSLASNAQEWATHLLSVGSLTHSQTSGEGENLYMQSGGDAPNANAATAWLDEKSLYKGETISESNYMGFGHYTQAVWKSTTKVGMAIATDSMGATYVVARYSPPGNYIGEKPY</sequence>
<dbReference type="AlphaFoldDB" id="A0A4R8QGB4"/>
<evidence type="ECO:0000256" key="2">
    <source>
        <dbReference type="SAM" id="SignalP"/>
    </source>
</evidence>
<dbReference type="SUPFAM" id="SSF55797">
    <property type="entry name" value="PR-1-like"/>
    <property type="match status" value="1"/>
</dbReference>
<dbReference type="Pfam" id="PF00188">
    <property type="entry name" value="CAP"/>
    <property type="match status" value="1"/>
</dbReference>
<dbReference type="FunFam" id="3.40.33.10:FF:000010">
    <property type="entry name" value="Predicted protein"/>
    <property type="match status" value="1"/>
</dbReference>
<dbReference type="Gene3D" id="3.40.33.10">
    <property type="entry name" value="CAP"/>
    <property type="match status" value="1"/>
</dbReference>
<feature type="chain" id="PRO_5020506277" evidence="2">
    <location>
        <begin position="18"/>
        <end position="233"/>
    </location>
</feature>
<comment type="caution">
    <text evidence="4">The sequence shown here is derived from an EMBL/GenBank/DDBJ whole genome shotgun (WGS) entry which is preliminary data.</text>
</comment>
<dbReference type="InterPro" id="IPR035940">
    <property type="entry name" value="CAP_sf"/>
</dbReference>
<protein>
    <submittedName>
        <fullName evidence="4">Pathogenesis-related protein 1A</fullName>
    </submittedName>
</protein>
<dbReference type="PANTHER" id="PTHR10334">
    <property type="entry name" value="CYSTEINE-RICH SECRETORY PROTEIN-RELATED"/>
    <property type="match status" value="1"/>
</dbReference>
<keyword evidence="2" id="KW-0732">Signal</keyword>
<evidence type="ECO:0000313" key="5">
    <source>
        <dbReference type="Proteomes" id="UP000295083"/>
    </source>
</evidence>
<dbReference type="InterPro" id="IPR002413">
    <property type="entry name" value="V5_allergen-like"/>
</dbReference>
<feature type="region of interest" description="Disordered" evidence="1">
    <location>
        <begin position="70"/>
        <end position="100"/>
    </location>
</feature>
<proteinExistence type="predicted"/>
<reference evidence="4 5" key="1">
    <citation type="submission" date="2018-11" db="EMBL/GenBank/DDBJ databases">
        <title>Genome sequence and assembly of Colletotrichum spinosum.</title>
        <authorList>
            <person name="Gan P."/>
            <person name="Shirasu K."/>
        </authorList>
    </citation>
    <scope>NUCLEOTIDE SEQUENCE [LARGE SCALE GENOMIC DNA]</scope>
    <source>
        <strain evidence="4 5">CBS 515.97</strain>
    </source>
</reference>
<evidence type="ECO:0000256" key="1">
    <source>
        <dbReference type="SAM" id="MobiDB-lite"/>
    </source>
</evidence>